<dbReference type="PANTHER" id="PTHR31721">
    <property type="entry name" value="OS06G0710300 PROTEIN"/>
    <property type="match status" value="1"/>
</dbReference>
<sequence length="176" mass="19465">MTTFSASSFAGNSGLCGGPLVLKFSDDDSNNGRNNDGSYGGRKDEADEGIGFIDKWLYLSIGLGYAVVDLICPEICWSLLLLELESFCSPSRKWPEEDRVSYEFIDREINTVNTSDLYRVVFTFLMHTKFIGLAVKGIHTGQMVLCLVEAIDVYLAGTVMLIFGMGEAKMDEDQLT</sequence>
<dbReference type="Proteomes" id="UP000467840">
    <property type="component" value="Chromosome 10"/>
</dbReference>
<evidence type="ECO:0000313" key="1">
    <source>
        <dbReference type="EMBL" id="KAF2319710.1"/>
    </source>
</evidence>
<gene>
    <name evidence="1" type="ORF">GH714_018156</name>
</gene>
<dbReference type="InterPro" id="IPR005134">
    <property type="entry name" value="UPF0114"/>
</dbReference>
<comment type="caution">
    <text evidence="1">The sequence shown here is derived from an EMBL/GenBank/DDBJ whole genome shotgun (WGS) entry which is preliminary data.</text>
</comment>
<dbReference type="Pfam" id="PF03350">
    <property type="entry name" value="UPF0114"/>
    <property type="match status" value="1"/>
</dbReference>
<reference evidence="1 2" key="1">
    <citation type="journal article" date="2020" name="Mol. Plant">
        <title>The Chromosome-Based Rubber Tree Genome Provides New Insights into Spurge Genome Evolution and Rubber Biosynthesis.</title>
        <authorList>
            <person name="Liu J."/>
            <person name="Shi C."/>
            <person name="Shi C.C."/>
            <person name="Li W."/>
            <person name="Zhang Q.J."/>
            <person name="Zhang Y."/>
            <person name="Li K."/>
            <person name="Lu H.F."/>
            <person name="Shi C."/>
            <person name="Zhu S.T."/>
            <person name="Xiao Z.Y."/>
            <person name="Nan H."/>
            <person name="Yue Y."/>
            <person name="Zhu X.G."/>
            <person name="Wu Y."/>
            <person name="Hong X.N."/>
            <person name="Fan G.Y."/>
            <person name="Tong Y."/>
            <person name="Zhang D."/>
            <person name="Mao C.L."/>
            <person name="Liu Y.L."/>
            <person name="Hao S.J."/>
            <person name="Liu W.Q."/>
            <person name="Lv M.Q."/>
            <person name="Zhang H.B."/>
            <person name="Liu Y."/>
            <person name="Hu-Tang G.R."/>
            <person name="Wang J.P."/>
            <person name="Wang J.H."/>
            <person name="Sun Y.H."/>
            <person name="Ni S.B."/>
            <person name="Chen W.B."/>
            <person name="Zhang X.C."/>
            <person name="Jiao Y.N."/>
            <person name="Eichler E.E."/>
            <person name="Li G.H."/>
            <person name="Liu X."/>
            <person name="Gao L.Z."/>
        </authorList>
    </citation>
    <scope>NUCLEOTIDE SEQUENCE [LARGE SCALE GENOMIC DNA]</scope>
    <source>
        <strain evidence="2">cv. GT1</strain>
        <tissue evidence="1">Leaf</tissue>
    </source>
</reference>
<proteinExistence type="predicted"/>
<dbReference type="PANTHER" id="PTHR31721:SF1">
    <property type="entry name" value="OS07G0656700 PROTEIN"/>
    <property type="match status" value="1"/>
</dbReference>
<accession>A0A6A6N204</accession>
<protein>
    <submittedName>
        <fullName evidence="1">Uncharacterized protein</fullName>
    </submittedName>
</protein>
<dbReference type="EMBL" id="JAAGAX010000003">
    <property type="protein sequence ID" value="KAF2319710.1"/>
    <property type="molecule type" value="Genomic_DNA"/>
</dbReference>
<evidence type="ECO:0000313" key="2">
    <source>
        <dbReference type="Proteomes" id="UP000467840"/>
    </source>
</evidence>
<dbReference type="AlphaFoldDB" id="A0A6A6N204"/>
<keyword evidence="2" id="KW-1185">Reference proteome</keyword>
<name>A0A6A6N204_HEVBR</name>
<organism evidence="1 2">
    <name type="scientific">Hevea brasiliensis</name>
    <name type="common">Para rubber tree</name>
    <name type="synonym">Siphonia brasiliensis</name>
    <dbReference type="NCBI Taxonomy" id="3981"/>
    <lineage>
        <taxon>Eukaryota</taxon>
        <taxon>Viridiplantae</taxon>
        <taxon>Streptophyta</taxon>
        <taxon>Embryophyta</taxon>
        <taxon>Tracheophyta</taxon>
        <taxon>Spermatophyta</taxon>
        <taxon>Magnoliopsida</taxon>
        <taxon>eudicotyledons</taxon>
        <taxon>Gunneridae</taxon>
        <taxon>Pentapetalae</taxon>
        <taxon>rosids</taxon>
        <taxon>fabids</taxon>
        <taxon>Malpighiales</taxon>
        <taxon>Euphorbiaceae</taxon>
        <taxon>Crotonoideae</taxon>
        <taxon>Micrandreae</taxon>
        <taxon>Hevea</taxon>
    </lineage>
</organism>